<dbReference type="Proteomes" id="UP000000437">
    <property type="component" value="Chromosome 21"/>
</dbReference>
<dbReference type="RefSeq" id="XP_073792047.1">
    <property type="nucleotide sequence ID" value="XM_073935946.1"/>
</dbReference>
<reference evidence="2" key="1">
    <citation type="submission" date="2025-08" db="UniProtKB">
        <authorList>
            <consortium name="RefSeq"/>
        </authorList>
    </citation>
    <scope>IDENTIFICATION</scope>
    <source>
        <strain evidence="2">Tuebingen</strain>
        <tissue evidence="2">Fibroblasts and whole tissue</tissue>
    </source>
</reference>
<protein>
    <submittedName>
        <fullName evidence="2">Serine/threonine-protein kinase MARK2 isoform X8</fullName>
    </submittedName>
</protein>
<accession>A0AC58ICT6</accession>
<keyword evidence="2" id="KW-0808">Transferase</keyword>
<proteinExistence type="predicted"/>
<gene>
    <name evidence="2" type="primary">mark2a</name>
</gene>
<sequence>MSTRIPLLAIHDHSSGQSHSDSKPGGRSTMPHSTADEQPHIGCYRLLKTIGKGNFAKVKLAKHILTGKEVAVKIIDKTQLNSSSLQKLFREVRIMKLLNHPNIVKLFEVIETEKTLYLVMEYASGGEVFDYLVAHGRMKEKEARAKFRQIVSAVQYCHQKCIVHRDLKAENLLLDADMNIKIADFGFSNEFTLGNKLDTFCGSPPYAAPELFQGKKYDGPEVDVWSLGVILYTLVSGSLPFDGQNLKELRERVLRGKYRIPFYMSTDCENLLKKFLVLNPTKRGSLEQIMKDRWMNVGHEDEELKPYIEPQPDYKDPKRTGQHPSSAGGWKRDIMIRMGYSLDEIQDSLINQKYNDVMATYLLLDYRNSELDELSIKARPGTDITNNAQSPSHKGQRSTSNLKSRRSTDQSSVSSKRPQGDSKHIGSSGSSSKVPPSPLISGDHKKTPTPSTNSILSSGTGRSRNSPITERATLGVQNGKDSLHTPGSRASTASAAAVLAASSRTRHHKSLSTSAHPSPPDLHAHRPSTANQRAPVVSPSAQNINISSMADRTNFSRGVTSRSTFHAGQQRATRDQQASAYNDPSASPSLSHGNSQVRRPGTGIFSKFTSKFVRSPYEGEGRDEASRPMLSTADKMEKGTQGHPSDENKDSFSSSSPASSTPSSTQASKDTKPRSLRFTWSMKTTSSMEPNEMMKEIRKVLDSNSCEYELRERFMLLCMSGNPAHDDFVQWEMEVCKLPRLSLNGVRFKRISGTSIAFKNIASKIANELKL</sequence>
<name>A0AC58ICT6_DANRE</name>
<organism evidence="1 2">
    <name type="scientific">Danio rerio</name>
    <name type="common">Zebrafish</name>
    <name type="synonym">Brachydanio rerio</name>
    <dbReference type="NCBI Taxonomy" id="7955"/>
    <lineage>
        <taxon>Eukaryota</taxon>
        <taxon>Metazoa</taxon>
        <taxon>Chordata</taxon>
        <taxon>Craniata</taxon>
        <taxon>Vertebrata</taxon>
        <taxon>Euteleostomi</taxon>
        <taxon>Actinopterygii</taxon>
        <taxon>Neopterygii</taxon>
        <taxon>Teleostei</taxon>
        <taxon>Ostariophysi</taxon>
        <taxon>Cypriniformes</taxon>
        <taxon>Danionidae</taxon>
        <taxon>Danioninae</taxon>
        <taxon>Danio</taxon>
    </lineage>
</organism>
<keyword evidence="2" id="KW-0418">Kinase</keyword>
<keyword evidence="1" id="KW-1185">Reference proteome</keyword>
<evidence type="ECO:0000313" key="1">
    <source>
        <dbReference type="Proteomes" id="UP000000437"/>
    </source>
</evidence>
<evidence type="ECO:0000313" key="2">
    <source>
        <dbReference type="RefSeq" id="XP_073792047.1"/>
    </source>
</evidence>